<dbReference type="EMBL" id="DS022300">
    <property type="protein sequence ID" value="OAJ36116.1"/>
    <property type="molecule type" value="Genomic_DNA"/>
</dbReference>
<sequence>MSSNRYDEEDETEEQSREARFRRQRDEDEDDEEDEEEEEEEDDEDHERGSYPANCLLFSLLKTYVQKHPKKRQRRQKANPFIDYEAAVDEDDEEDDEEAEDGFDRGEAITGQ</sequence>
<name>A0A177W8M3_BATDL</name>
<feature type="region of interest" description="Disordered" evidence="1">
    <location>
        <begin position="67"/>
        <end position="112"/>
    </location>
</feature>
<evidence type="ECO:0000313" key="3">
    <source>
        <dbReference type="Proteomes" id="UP000077115"/>
    </source>
</evidence>
<organism evidence="2 3">
    <name type="scientific">Batrachochytrium dendrobatidis (strain JEL423)</name>
    <dbReference type="NCBI Taxonomy" id="403673"/>
    <lineage>
        <taxon>Eukaryota</taxon>
        <taxon>Fungi</taxon>
        <taxon>Fungi incertae sedis</taxon>
        <taxon>Chytridiomycota</taxon>
        <taxon>Chytridiomycota incertae sedis</taxon>
        <taxon>Chytridiomycetes</taxon>
        <taxon>Rhizophydiales</taxon>
        <taxon>Rhizophydiales incertae sedis</taxon>
        <taxon>Batrachochytrium</taxon>
    </lineage>
</organism>
<gene>
    <name evidence="2" type="ORF">BDEG_20324</name>
</gene>
<protein>
    <submittedName>
        <fullName evidence="2">Uncharacterized protein</fullName>
    </submittedName>
</protein>
<evidence type="ECO:0000256" key="1">
    <source>
        <dbReference type="SAM" id="MobiDB-lite"/>
    </source>
</evidence>
<evidence type="ECO:0000313" key="2">
    <source>
        <dbReference type="EMBL" id="OAJ36116.1"/>
    </source>
</evidence>
<feature type="compositionally biased region" description="Basic and acidic residues" evidence="1">
    <location>
        <begin position="14"/>
        <end position="26"/>
    </location>
</feature>
<dbReference type="Proteomes" id="UP000077115">
    <property type="component" value="Unassembled WGS sequence"/>
</dbReference>
<feature type="compositionally biased region" description="Basic and acidic residues" evidence="1">
    <location>
        <begin position="102"/>
        <end position="112"/>
    </location>
</feature>
<proteinExistence type="predicted"/>
<accession>A0A177W8M3</accession>
<reference evidence="2 3" key="1">
    <citation type="submission" date="2006-10" db="EMBL/GenBank/DDBJ databases">
        <title>The Genome Sequence of Batrachochytrium dendrobatidis JEL423.</title>
        <authorList>
            <consortium name="The Broad Institute Genome Sequencing Platform"/>
            <person name="Birren B."/>
            <person name="Lander E."/>
            <person name="Galagan J."/>
            <person name="Cuomo C."/>
            <person name="Devon K."/>
            <person name="Jaffe D."/>
            <person name="Butler J."/>
            <person name="Alvarez P."/>
            <person name="Gnerre S."/>
            <person name="Grabherr M."/>
            <person name="Kleber M."/>
            <person name="Mauceli E."/>
            <person name="Brockman W."/>
            <person name="Young S."/>
            <person name="LaButti K."/>
            <person name="Sykes S."/>
            <person name="DeCaprio D."/>
            <person name="Crawford M."/>
            <person name="Koehrsen M."/>
            <person name="Engels R."/>
            <person name="Montgomery P."/>
            <person name="Pearson M."/>
            <person name="Howarth C."/>
            <person name="Larson L."/>
            <person name="White J."/>
            <person name="O'Leary S."/>
            <person name="Kodira C."/>
            <person name="Zeng Q."/>
            <person name="Yandava C."/>
            <person name="Alvarado L."/>
            <person name="Longcore J."/>
            <person name="James T."/>
        </authorList>
    </citation>
    <scope>NUCLEOTIDE SEQUENCE [LARGE SCALE GENOMIC DNA]</scope>
    <source>
        <strain evidence="2 3">JEL423</strain>
    </source>
</reference>
<reference evidence="2 3" key="2">
    <citation type="submission" date="2016-05" db="EMBL/GenBank/DDBJ databases">
        <title>Lineage-specific infection strategies underlie the spectrum of fungal disease in amphibians.</title>
        <authorList>
            <person name="Cuomo C.A."/>
            <person name="Farrer R.A."/>
            <person name="James T."/>
            <person name="Longcore J."/>
            <person name="Birren B."/>
        </authorList>
    </citation>
    <scope>NUCLEOTIDE SEQUENCE [LARGE SCALE GENOMIC DNA]</scope>
    <source>
        <strain evidence="2 3">JEL423</strain>
    </source>
</reference>
<feature type="compositionally biased region" description="Acidic residues" evidence="1">
    <location>
        <begin position="27"/>
        <end position="45"/>
    </location>
</feature>
<dbReference type="AlphaFoldDB" id="A0A177W8M3"/>
<dbReference type="VEuPathDB" id="FungiDB:BDEG_20324"/>
<dbReference type="STRING" id="403673.A0A177W8M3"/>
<feature type="compositionally biased region" description="Acidic residues" evidence="1">
    <location>
        <begin position="86"/>
        <end position="101"/>
    </location>
</feature>
<feature type="compositionally biased region" description="Basic residues" evidence="1">
    <location>
        <begin position="67"/>
        <end position="77"/>
    </location>
</feature>
<feature type="region of interest" description="Disordered" evidence="1">
    <location>
        <begin position="1"/>
        <end position="53"/>
    </location>
</feature>